<dbReference type="PANTHER" id="PTHR24112:SF9">
    <property type="entry name" value="PROTEIN PHOSPHATASE 1 REGULATORY SUBUNIT 37"/>
    <property type="match status" value="1"/>
</dbReference>
<dbReference type="SUPFAM" id="SSF52047">
    <property type="entry name" value="RNI-like"/>
    <property type="match status" value="1"/>
</dbReference>
<dbReference type="PANTHER" id="PTHR24112">
    <property type="entry name" value="LEUCINE-RICH REPEAT, ISOFORM F-RELATED"/>
    <property type="match status" value="1"/>
</dbReference>
<gene>
    <name evidence="5" type="ORF">NTJ_05657</name>
</gene>
<feature type="region of interest" description="Disordered" evidence="4">
    <location>
        <begin position="501"/>
        <end position="533"/>
    </location>
</feature>
<dbReference type="EMBL" id="AP028912">
    <property type="protein sequence ID" value="BES92848.1"/>
    <property type="molecule type" value="Genomic_DNA"/>
</dbReference>
<dbReference type="Gene3D" id="3.80.10.10">
    <property type="entry name" value="Ribonuclease Inhibitor"/>
    <property type="match status" value="1"/>
</dbReference>
<evidence type="ECO:0000313" key="5">
    <source>
        <dbReference type="EMBL" id="BES92848.1"/>
    </source>
</evidence>
<dbReference type="Pfam" id="PF13516">
    <property type="entry name" value="LRR_6"/>
    <property type="match status" value="1"/>
</dbReference>
<organism evidence="5 6">
    <name type="scientific">Nesidiocoris tenuis</name>
    <dbReference type="NCBI Taxonomy" id="355587"/>
    <lineage>
        <taxon>Eukaryota</taxon>
        <taxon>Metazoa</taxon>
        <taxon>Ecdysozoa</taxon>
        <taxon>Arthropoda</taxon>
        <taxon>Hexapoda</taxon>
        <taxon>Insecta</taxon>
        <taxon>Pterygota</taxon>
        <taxon>Neoptera</taxon>
        <taxon>Paraneoptera</taxon>
        <taxon>Hemiptera</taxon>
        <taxon>Heteroptera</taxon>
        <taxon>Panheteroptera</taxon>
        <taxon>Cimicomorpha</taxon>
        <taxon>Miridae</taxon>
        <taxon>Dicyphina</taxon>
        <taxon>Nesidiocoris</taxon>
    </lineage>
</organism>
<sequence>MDKPPSRADDVTQSPAATSPLSSCLRSRNKSRQSLSNRSVSFPEDENRIVTGYLEPVNPWLYAESTTKEAVLSNYIRSCEKHGVNPVRSVLVQLENLAYDDVHERFDTLDLRYETLLLGSCEALEEVFKRVQFEKLNLENTGLDDEASVALFDMIEYYEAATNLNISNNLIGLQGWQACSRMLKRTKCLEQLECRNTPLDETLIPPLSRALRVGTQLQVLKLEKCCLAGRPIVILSAALKLNTTLKELYLAENEFTSCDAEQLSGLLKCNVTLQLLDLSNNLLEDAGVRHLCEALCEQTRPSGGLAILVLWNNRLKSGSALHFNKALKTNNTLEMLNVGHNELKDAFLTGLSEGLSINRNLLRLGMQTTQITSTGAITLSQIMNANPNLQRIDLRDNDLQVVGLSALAVSLKSNTSITQLDIDDFPKKSRSEESTEECIRLVEEIRNYCQRNEAGDQTDGGEDDSALRATLCSIAARKISLTCDTSTMRPCNVPPVVTMKQSTTLDVPKKNSRLRSPAPSPIPSPVASPSPTRTRFQVSKVSEESSENEFFGVRPMRFRVTPVDSVDGSPPPKLPQVIVPSGNSPQSTYTAAQSAYASQNYANQSPAPQRKSPVEPTVTPPRTRKLSSWMSPIFPESKVVTSAGLEKLLGLFQNPFGIRGGGGPQNEEPTGNGGARLGSNNAALSTPIISVGPMSADDGRTADNDDAMNLGAGATWPQAASLLRSPASTPIQSATSAPSMSAMAVVKPTG</sequence>
<feature type="compositionally biased region" description="Basic and acidic residues" evidence="4">
    <location>
        <begin position="1"/>
        <end position="10"/>
    </location>
</feature>
<name>A0ABN7AKU6_9HEMI</name>
<keyword evidence="6" id="KW-1185">Reference proteome</keyword>
<feature type="region of interest" description="Disordered" evidence="4">
    <location>
        <begin position="562"/>
        <end position="626"/>
    </location>
</feature>
<dbReference type="InterPro" id="IPR032675">
    <property type="entry name" value="LRR_dom_sf"/>
</dbReference>
<protein>
    <recommendedName>
        <fullName evidence="7">Protein phosphatase 1 regulatory subunit 37</fullName>
    </recommendedName>
</protein>
<feature type="compositionally biased region" description="Low complexity" evidence="4">
    <location>
        <begin position="586"/>
        <end position="605"/>
    </location>
</feature>
<dbReference type="InterPro" id="IPR001611">
    <property type="entry name" value="Leu-rich_rpt"/>
</dbReference>
<evidence type="ECO:0000313" key="6">
    <source>
        <dbReference type="Proteomes" id="UP001307889"/>
    </source>
</evidence>
<feature type="region of interest" description="Disordered" evidence="4">
    <location>
        <begin position="1"/>
        <end position="39"/>
    </location>
</feature>
<keyword evidence="2" id="KW-0677">Repeat</keyword>
<feature type="compositionally biased region" description="Low complexity" evidence="4">
    <location>
        <begin position="733"/>
        <end position="744"/>
    </location>
</feature>
<proteinExistence type="inferred from homology"/>
<feature type="region of interest" description="Disordered" evidence="4">
    <location>
        <begin position="726"/>
        <end position="750"/>
    </location>
</feature>
<dbReference type="SMART" id="SM00368">
    <property type="entry name" value="LRR_RI"/>
    <property type="match status" value="7"/>
</dbReference>
<evidence type="ECO:0000256" key="3">
    <source>
        <dbReference type="ARBA" id="ARBA00038315"/>
    </source>
</evidence>
<feature type="compositionally biased region" description="Polar residues" evidence="4">
    <location>
        <begin position="11"/>
        <end position="39"/>
    </location>
</feature>
<accession>A0ABN7AKU6</accession>
<dbReference type="CDD" id="cd00116">
    <property type="entry name" value="LRR_RI"/>
    <property type="match status" value="1"/>
</dbReference>
<evidence type="ECO:0000256" key="4">
    <source>
        <dbReference type="SAM" id="MobiDB-lite"/>
    </source>
</evidence>
<evidence type="ECO:0000256" key="1">
    <source>
        <dbReference type="ARBA" id="ARBA00022614"/>
    </source>
</evidence>
<feature type="compositionally biased region" description="Pro residues" evidence="4">
    <location>
        <begin position="518"/>
        <end position="528"/>
    </location>
</feature>
<evidence type="ECO:0008006" key="7">
    <source>
        <dbReference type="Google" id="ProtNLM"/>
    </source>
</evidence>
<keyword evidence="1" id="KW-0433">Leucine-rich repeat</keyword>
<comment type="similarity">
    <text evidence="3">Belongs to the PPP1R37 family.</text>
</comment>
<dbReference type="InterPro" id="IPR051279">
    <property type="entry name" value="PP1-Reg/Actin-Interact_Protein"/>
</dbReference>
<reference evidence="5 6" key="1">
    <citation type="submission" date="2023-09" db="EMBL/GenBank/DDBJ databases">
        <title>Nesidiocoris tenuis whole genome shotgun sequence.</title>
        <authorList>
            <person name="Shibata T."/>
            <person name="Shimoda M."/>
            <person name="Kobayashi T."/>
            <person name="Uehara T."/>
        </authorList>
    </citation>
    <scope>NUCLEOTIDE SEQUENCE [LARGE SCALE GENOMIC DNA]</scope>
    <source>
        <strain evidence="5 6">Japan</strain>
    </source>
</reference>
<dbReference type="Proteomes" id="UP001307889">
    <property type="component" value="Chromosome 4"/>
</dbReference>
<evidence type="ECO:0000256" key="2">
    <source>
        <dbReference type="ARBA" id="ARBA00022737"/>
    </source>
</evidence>